<dbReference type="AlphaFoldDB" id="A0A1I1QRT5"/>
<gene>
    <name evidence="2" type="ORF">SAMN02910406_03490</name>
</gene>
<protein>
    <recommendedName>
        <fullName evidence="4">ABC-2 family transporter protein</fullName>
    </recommendedName>
</protein>
<reference evidence="2 3" key="1">
    <citation type="submission" date="2016-10" db="EMBL/GenBank/DDBJ databases">
        <authorList>
            <person name="de Groot N.N."/>
        </authorList>
    </citation>
    <scope>NUCLEOTIDE SEQUENCE [LARGE SCALE GENOMIC DNA]</scope>
    <source>
        <strain evidence="2 3">AR67</strain>
    </source>
</reference>
<keyword evidence="1" id="KW-1133">Transmembrane helix</keyword>
<feature type="transmembrane region" description="Helical" evidence="1">
    <location>
        <begin position="16"/>
        <end position="36"/>
    </location>
</feature>
<feature type="transmembrane region" description="Helical" evidence="1">
    <location>
        <begin position="86"/>
        <end position="109"/>
    </location>
</feature>
<sequence>MNNIIKTQMFIMKQKIVSLTAVFIAAVVVIVSGFLLNPNPAETLTQPGFMAMFIVLFIPIMVISYSYSERIQMYEIMAGFRPHQIILGKTLVILPPLLAFLAASAIVSLINDSSQQTLERLLLYCILCVRATLCIVFLSPVLKIGTFAPVFSVMLLMVNGSDTEALAHSPLSLLCFGQCTLLIRDITDGFVIKVIISAIVSCTIYYLIGYFTLKKKIELEPHPIS</sequence>
<dbReference type="RefSeq" id="WP_024859120.1">
    <property type="nucleotide sequence ID" value="NZ_FOKQ01000052.1"/>
</dbReference>
<proteinExistence type="predicted"/>
<name>A0A1I1QRT5_RUMAL</name>
<dbReference type="EMBL" id="FOKQ01000052">
    <property type="protein sequence ID" value="SFD24831.1"/>
    <property type="molecule type" value="Genomic_DNA"/>
</dbReference>
<feature type="transmembrane region" description="Helical" evidence="1">
    <location>
        <begin position="190"/>
        <end position="213"/>
    </location>
</feature>
<feature type="transmembrane region" description="Helical" evidence="1">
    <location>
        <begin position="48"/>
        <end position="65"/>
    </location>
</feature>
<organism evidence="2 3">
    <name type="scientific">Ruminococcus albus</name>
    <dbReference type="NCBI Taxonomy" id="1264"/>
    <lineage>
        <taxon>Bacteria</taxon>
        <taxon>Bacillati</taxon>
        <taxon>Bacillota</taxon>
        <taxon>Clostridia</taxon>
        <taxon>Eubacteriales</taxon>
        <taxon>Oscillospiraceae</taxon>
        <taxon>Ruminococcus</taxon>
    </lineage>
</organism>
<evidence type="ECO:0008006" key="4">
    <source>
        <dbReference type="Google" id="ProtNLM"/>
    </source>
</evidence>
<evidence type="ECO:0000256" key="1">
    <source>
        <dbReference type="SAM" id="Phobius"/>
    </source>
</evidence>
<evidence type="ECO:0000313" key="2">
    <source>
        <dbReference type="EMBL" id="SFD24831.1"/>
    </source>
</evidence>
<dbReference type="Proteomes" id="UP000182192">
    <property type="component" value="Unassembled WGS sequence"/>
</dbReference>
<keyword evidence="1" id="KW-0812">Transmembrane</keyword>
<feature type="transmembrane region" description="Helical" evidence="1">
    <location>
        <begin position="121"/>
        <end position="144"/>
    </location>
</feature>
<keyword evidence="1" id="KW-0472">Membrane</keyword>
<dbReference type="OrthoDB" id="2082527at2"/>
<accession>A0A1I1QRT5</accession>
<evidence type="ECO:0000313" key="3">
    <source>
        <dbReference type="Proteomes" id="UP000182192"/>
    </source>
</evidence>